<dbReference type="CDD" id="cd17706">
    <property type="entry name" value="MCM"/>
    <property type="match status" value="1"/>
</dbReference>
<dbReference type="InterPro" id="IPR001208">
    <property type="entry name" value="MCM_dom"/>
</dbReference>
<evidence type="ECO:0000256" key="1">
    <source>
        <dbReference type="ARBA" id="ARBA00004123"/>
    </source>
</evidence>
<evidence type="ECO:0000256" key="5">
    <source>
        <dbReference type="ARBA" id="ARBA00022763"/>
    </source>
</evidence>
<dbReference type="InterPro" id="IPR041562">
    <property type="entry name" value="MCM_lid"/>
</dbReference>
<evidence type="ECO:0000256" key="3">
    <source>
        <dbReference type="ARBA" id="ARBA00012551"/>
    </source>
</evidence>
<evidence type="ECO:0000256" key="11">
    <source>
        <dbReference type="ARBA" id="ARBA00023242"/>
    </source>
</evidence>
<evidence type="ECO:0000256" key="12">
    <source>
        <dbReference type="ARBA" id="ARBA00042306"/>
    </source>
</evidence>
<accession>A0AAD7UCF1</accession>
<dbReference type="GO" id="GO:0016787">
    <property type="term" value="F:hydrolase activity"/>
    <property type="evidence" value="ECO:0007669"/>
    <property type="project" value="UniProtKB-KW"/>
</dbReference>
<reference evidence="17" key="1">
    <citation type="submission" date="2023-01" db="EMBL/GenBank/DDBJ databases">
        <title>Metagenome sequencing of chrysophaentin producing Chrysophaeum taylorii.</title>
        <authorList>
            <person name="Davison J."/>
            <person name="Bewley C."/>
        </authorList>
    </citation>
    <scope>NUCLEOTIDE SEQUENCE</scope>
    <source>
        <strain evidence="17">NIES-1699</strain>
    </source>
</reference>
<dbReference type="GO" id="GO:0017116">
    <property type="term" value="F:single-stranded DNA helicase activity"/>
    <property type="evidence" value="ECO:0007669"/>
    <property type="project" value="TreeGrafter"/>
</dbReference>
<dbReference type="Gene3D" id="2.40.50.140">
    <property type="entry name" value="Nucleic acid-binding proteins"/>
    <property type="match status" value="1"/>
</dbReference>
<evidence type="ECO:0000259" key="16">
    <source>
        <dbReference type="PROSITE" id="PS50051"/>
    </source>
</evidence>
<dbReference type="GO" id="GO:0000724">
    <property type="term" value="P:double-strand break repair via homologous recombination"/>
    <property type="evidence" value="ECO:0007669"/>
    <property type="project" value="UniProtKB-ARBA"/>
</dbReference>
<dbReference type="InterPro" id="IPR033762">
    <property type="entry name" value="MCM_OB"/>
</dbReference>
<dbReference type="GO" id="GO:0005524">
    <property type="term" value="F:ATP binding"/>
    <property type="evidence" value="ECO:0007669"/>
    <property type="project" value="UniProtKB-KW"/>
</dbReference>
<comment type="similarity">
    <text evidence="2 14">Belongs to the MCM family.</text>
</comment>
<dbReference type="FunFam" id="2.20.28.10:FF:000007">
    <property type="entry name" value="DNA helicase MCM8 isoform X1"/>
    <property type="match status" value="1"/>
</dbReference>
<dbReference type="Pfam" id="PF17207">
    <property type="entry name" value="MCM_OB"/>
    <property type="match status" value="1"/>
</dbReference>
<comment type="catalytic activity">
    <reaction evidence="13">
        <text>ATP + H2O = ADP + phosphate + H(+)</text>
        <dbReference type="Rhea" id="RHEA:13065"/>
        <dbReference type="ChEBI" id="CHEBI:15377"/>
        <dbReference type="ChEBI" id="CHEBI:15378"/>
        <dbReference type="ChEBI" id="CHEBI:30616"/>
        <dbReference type="ChEBI" id="CHEBI:43474"/>
        <dbReference type="ChEBI" id="CHEBI:456216"/>
        <dbReference type="EC" id="3.6.4.12"/>
    </reaction>
</comment>
<keyword evidence="5" id="KW-0227">DNA damage</keyword>
<evidence type="ECO:0000256" key="9">
    <source>
        <dbReference type="ARBA" id="ARBA00023125"/>
    </source>
</evidence>
<evidence type="ECO:0000256" key="8">
    <source>
        <dbReference type="ARBA" id="ARBA00022840"/>
    </source>
</evidence>
<comment type="subcellular location">
    <subcellularLocation>
        <location evidence="1">Nucleus</location>
    </subcellularLocation>
</comment>
<dbReference type="EC" id="3.6.4.12" evidence="3"/>
<keyword evidence="8 14" id="KW-0067">ATP-binding</keyword>
<evidence type="ECO:0000256" key="13">
    <source>
        <dbReference type="ARBA" id="ARBA00047995"/>
    </source>
</evidence>
<evidence type="ECO:0000256" key="4">
    <source>
        <dbReference type="ARBA" id="ARBA00022741"/>
    </source>
</evidence>
<evidence type="ECO:0000256" key="14">
    <source>
        <dbReference type="RuleBase" id="RU004070"/>
    </source>
</evidence>
<dbReference type="PRINTS" id="PR01657">
    <property type="entry name" value="MCMFAMILY"/>
</dbReference>
<dbReference type="GO" id="GO:0042555">
    <property type="term" value="C:MCM complex"/>
    <property type="evidence" value="ECO:0007669"/>
    <property type="project" value="TreeGrafter"/>
</dbReference>
<evidence type="ECO:0000256" key="15">
    <source>
        <dbReference type="SAM" id="MobiDB-lite"/>
    </source>
</evidence>
<feature type="domain" description="MCM C-terminal AAA(+) ATPase" evidence="16">
    <location>
        <begin position="236"/>
        <end position="470"/>
    </location>
</feature>
<dbReference type="InterPro" id="IPR027417">
    <property type="entry name" value="P-loop_NTPase"/>
</dbReference>
<dbReference type="PROSITE" id="PS50051">
    <property type="entry name" value="MCM_2"/>
    <property type="match status" value="1"/>
</dbReference>
<feature type="compositionally biased region" description="Acidic residues" evidence="15">
    <location>
        <begin position="277"/>
        <end position="287"/>
    </location>
</feature>
<dbReference type="InterPro" id="IPR003593">
    <property type="entry name" value="AAA+_ATPase"/>
</dbReference>
<name>A0AAD7UCF1_9STRA</name>
<dbReference type="Gene3D" id="3.40.50.300">
    <property type="entry name" value="P-loop containing nucleotide triphosphate hydrolases"/>
    <property type="match status" value="1"/>
</dbReference>
<evidence type="ECO:0000256" key="7">
    <source>
        <dbReference type="ARBA" id="ARBA00022806"/>
    </source>
</evidence>
<evidence type="ECO:0000256" key="2">
    <source>
        <dbReference type="ARBA" id="ARBA00008010"/>
    </source>
</evidence>
<keyword evidence="18" id="KW-1185">Reference proteome</keyword>
<dbReference type="GO" id="GO:0005634">
    <property type="term" value="C:nucleus"/>
    <property type="evidence" value="ECO:0007669"/>
    <property type="project" value="UniProtKB-SubCell"/>
</dbReference>
<dbReference type="SUPFAM" id="SSF52540">
    <property type="entry name" value="P-loop containing nucleoside triphosphate hydrolases"/>
    <property type="match status" value="1"/>
</dbReference>
<dbReference type="Proteomes" id="UP001230188">
    <property type="component" value="Unassembled WGS sequence"/>
</dbReference>
<dbReference type="GO" id="GO:0003697">
    <property type="term" value="F:single-stranded DNA binding"/>
    <property type="evidence" value="ECO:0007669"/>
    <property type="project" value="TreeGrafter"/>
</dbReference>
<keyword evidence="10" id="KW-0234">DNA repair</keyword>
<keyword evidence="7" id="KW-0347">Helicase</keyword>
<dbReference type="Gene3D" id="2.20.28.10">
    <property type="match status" value="1"/>
</dbReference>
<evidence type="ECO:0000313" key="18">
    <source>
        <dbReference type="Proteomes" id="UP001230188"/>
    </source>
</evidence>
<dbReference type="AlphaFoldDB" id="A0AAD7UCF1"/>
<dbReference type="InterPro" id="IPR031327">
    <property type="entry name" value="MCM"/>
</dbReference>
<dbReference type="Pfam" id="PF17855">
    <property type="entry name" value="MCM_lid"/>
    <property type="match status" value="1"/>
</dbReference>
<comment type="caution">
    <text evidence="17">The sequence shown here is derived from an EMBL/GenBank/DDBJ whole genome shotgun (WGS) entry which is preliminary data.</text>
</comment>
<dbReference type="SMART" id="SM00382">
    <property type="entry name" value="AAA"/>
    <property type="match status" value="1"/>
</dbReference>
<evidence type="ECO:0000313" key="17">
    <source>
        <dbReference type="EMBL" id="KAJ8601178.1"/>
    </source>
</evidence>
<dbReference type="PANTHER" id="PTHR11630:SF47">
    <property type="entry name" value="DNA HELICASE MCM8"/>
    <property type="match status" value="1"/>
</dbReference>
<keyword evidence="4 14" id="KW-0547">Nucleotide-binding</keyword>
<keyword evidence="11" id="KW-0539">Nucleus</keyword>
<dbReference type="PANTHER" id="PTHR11630">
    <property type="entry name" value="DNA REPLICATION LICENSING FACTOR MCM FAMILY MEMBER"/>
    <property type="match status" value="1"/>
</dbReference>
<gene>
    <name evidence="17" type="ORF">CTAYLR_009917</name>
</gene>
<dbReference type="SUPFAM" id="SSF50249">
    <property type="entry name" value="Nucleic acid-binding proteins"/>
    <property type="match status" value="1"/>
</dbReference>
<feature type="region of interest" description="Disordered" evidence="15">
    <location>
        <begin position="271"/>
        <end position="302"/>
    </location>
</feature>
<keyword evidence="6" id="KW-0378">Hydrolase</keyword>
<dbReference type="SMART" id="SM00350">
    <property type="entry name" value="MCM"/>
    <property type="match status" value="1"/>
</dbReference>
<dbReference type="Pfam" id="PF00493">
    <property type="entry name" value="MCM"/>
    <property type="match status" value="1"/>
</dbReference>
<evidence type="ECO:0000256" key="10">
    <source>
        <dbReference type="ARBA" id="ARBA00023204"/>
    </source>
</evidence>
<protein>
    <recommendedName>
        <fullName evidence="3">DNA helicase</fullName>
        <ecNumber evidence="3">3.6.4.12</ecNumber>
    </recommendedName>
    <alternativeName>
        <fullName evidence="12">Minichromosome maintenance 8</fullName>
    </alternativeName>
</protein>
<dbReference type="InterPro" id="IPR012340">
    <property type="entry name" value="NA-bd_OB-fold"/>
</dbReference>
<proteinExistence type="inferred from homology"/>
<organism evidence="17 18">
    <name type="scientific">Chrysophaeum taylorii</name>
    <dbReference type="NCBI Taxonomy" id="2483200"/>
    <lineage>
        <taxon>Eukaryota</taxon>
        <taxon>Sar</taxon>
        <taxon>Stramenopiles</taxon>
        <taxon>Ochrophyta</taxon>
        <taxon>Pelagophyceae</taxon>
        <taxon>Pelagomonadales</taxon>
        <taxon>Pelagomonadaceae</taxon>
        <taxon>Chrysophaeum</taxon>
    </lineage>
</organism>
<dbReference type="EMBL" id="JAQMWT010000445">
    <property type="protein sequence ID" value="KAJ8601178.1"/>
    <property type="molecule type" value="Genomic_DNA"/>
</dbReference>
<sequence>MVGVSDLAEMITSHPARLLVQLGVAADLAVPGRGVATAIRLERVEPETPLANLRASKVDKLVSVRGTVTRVGTIKPLVTRVAFKCAKCGADEWRRLDDGKYDPPRRCPSEGCKGRTFELARSSAETVDFQQIKLQQRDEDVGRVPRSIDVELVGAGLVDSSVPGDVVVVAGIVRTVNADVAGGRHDKNALSKSMYLLYLDANSLYNATRREAIVERPLGQASSKKRFHALAADDRVLSILVGSLCPSIFGHHLPKLGLLLALFGTTSSGLDASSGRDDDDDDDDDDAGPPTKKKKIEDDDTTRTVRASSHVLIVGDPGMGKSQMLRAAAAAAPRSVYVCGNTTTTSGLTASVVRDKTGGALEAGALVLADRGVCALDEFDKMETSQHAGLLEAMEQQRVSISKAGVVATLSARTAVLAAANPVGGQYDKSRSIAENLSKLAAPVLSRFDLIFLVLDDPDARRDNLLSRHVLDFQTAGIPPDQDDTYLGGKIAPIPQARVLPRAFLRDYVAYATNVDPKLTTDAAYVLRSTYLRLRRDHQRGDAPATMRQLESLVRLAKARARVELRDLVTRDDARDVCALFEASSLDAITNNLRGTSASSGHILPGASDAKVVKVLLKALHAAADAHRDLWFTLPQIAALASKCGLDDNSRRPLRDYVDILRDQNYLMYQRHPSDPKSFAYKLASSSAFPSARPER</sequence>
<evidence type="ECO:0000256" key="6">
    <source>
        <dbReference type="ARBA" id="ARBA00022801"/>
    </source>
</evidence>
<keyword evidence="9 14" id="KW-0238">DNA-binding</keyword>